<dbReference type="SUPFAM" id="SSF51126">
    <property type="entry name" value="Pectin lyase-like"/>
    <property type="match status" value="2"/>
</dbReference>
<dbReference type="OMA" id="QMITRDG"/>
<dbReference type="AlphaFoldDB" id="Q5AV11"/>
<keyword evidence="7" id="KW-1185">Reference proteome</keyword>
<dbReference type="InterPro" id="IPR012334">
    <property type="entry name" value="Pectin_lyas_fold"/>
</dbReference>
<dbReference type="HOGENOM" id="CLU_002540_2_2_1"/>
<comment type="subcellular location">
    <subcellularLocation>
        <location evidence="1">Secreted</location>
    </subcellularLocation>
</comment>
<dbReference type="InterPro" id="IPR011050">
    <property type="entry name" value="Pectin_lyase_fold/virulence"/>
</dbReference>
<dbReference type="STRING" id="227321.Q5AV11"/>
<proteinExistence type="predicted"/>
<gene>
    <name evidence="6" type="ORF">ANIA_07869</name>
</gene>
<keyword evidence="3 4" id="KW-0732">Signal</keyword>
<evidence type="ECO:0000256" key="4">
    <source>
        <dbReference type="SAM" id="SignalP"/>
    </source>
</evidence>
<organism evidence="6 7">
    <name type="scientific">Emericella nidulans (strain FGSC A4 / ATCC 38163 / CBS 112.46 / NRRL 194 / M139)</name>
    <name type="common">Aspergillus nidulans</name>
    <dbReference type="NCBI Taxonomy" id="227321"/>
    <lineage>
        <taxon>Eukaryota</taxon>
        <taxon>Fungi</taxon>
        <taxon>Dikarya</taxon>
        <taxon>Ascomycota</taxon>
        <taxon>Pezizomycotina</taxon>
        <taxon>Eurotiomycetes</taxon>
        <taxon>Eurotiomycetidae</taxon>
        <taxon>Eurotiales</taxon>
        <taxon>Aspergillaceae</taxon>
        <taxon>Aspergillus</taxon>
        <taxon>Aspergillus subgen. Nidulantes</taxon>
    </lineage>
</organism>
<dbReference type="Gene3D" id="2.160.20.10">
    <property type="entry name" value="Single-stranded right-handed beta-helix, Pectin lyase-like"/>
    <property type="match status" value="4"/>
</dbReference>
<accession>C8V7E0</accession>
<dbReference type="InterPro" id="IPR024535">
    <property type="entry name" value="RHGA/B-epi-like_pectate_lyase"/>
</dbReference>
<feature type="domain" description="Rhamnogalacturonase A/B/Epimerase-like pectate lyase" evidence="5">
    <location>
        <begin position="375"/>
        <end position="446"/>
    </location>
</feature>
<dbReference type="OrthoDB" id="1046782at2759"/>
<feature type="domain" description="Rhamnogalacturonase A/B/Epimerase-like pectate lyase" evidence="5">
    <location>
        <begin position="201"/>
        <end position="263"/>
    </location>
</feature>
<evidence type="ECO:0000313" key="7">
    <source>
        <dbReference type="Proteomes" id="UP000000560"/>
    </source>
</evidence>
<feature type="domain" description="Rhamnogalacturonase A/B/Epimerase-like pectate lyase" evidence="5">
    <location>
        <begin position="92"/>
        <end position="198"/>
    </location>
</feature>
<name>Q5AV11_EMENI</name>
<sequence length="703" mass="75409">MLVRGLLPTSLVFGLLPNAVAISTGQSAGSGIHYRHGQQSRQAELVSRASFPKLRRQSSNTSIEVGEQPEFWLESIAYQGISPLGPSGYTVFRNVKDFGAKVAGAAARAAFRAPRRPIVYFPAGTYVISASIFDYYNTIITGDPNALPALKASARFEGGYLIEGTPYFGPTLNWPATTVFWRQLRNLILDTTDVAAETQISGSAGFAGNIVFNGGKIAAALGNQQFTMRNLTFNHAKTAINHSWNWGWTYQDLSTNDCEVGIDISTGGSDKQALAPSRFSTAPSEHTRRAVRVVHAAHFKQHHTGKQGPAGMVLGGSSGTSVIAGWGQGNQYVPAGPTRFAGDITAVSRPAGLLDGGKYYQRSKPQYESLSVSPFSSVREGGATGDGTTDDTDALQNVIDAAAVSDKIVLIDAGVYKVTKALRIPANSRIVGDAFPVILSSGEFSKPGAAQACGAGRAARVPADKQGVCQNTGHGDYESQQGLHCSLYAHPRHPLSFQSVHGEYLALGFLTKRGRQSQITLYSGRGLNIESTTGNIWLSGTSVEHSVLYKYQFVSTKNVHMGQIQTETAYYQSLPNALIPFAPNPSIHDPDITSSCDGRTGNCAIGWGLRIVDSRDLAVYGAGLYSFFDNYDTECSAYGGYQDCQNSIFSIEGEVTILVSSPTTSRILRAKLDRLVLERYVAPLDASDLEDNPSAPLAAWPYV</sequence>
<evidence type="ECO:0000259" key="5">
    <source>
        <dbReference type="Pfam" id="PF12708"/>
    </source>
</evidence>
<dbReference type="eggNOG" id="ENOG502QV54">
    <property type="taxonomic scope" value="Eukaryota"/>
</dbReference>
<feature type="signal peptide" evidence="4">
    <location>
        <begin position="1"/>
        <end position="21"/>
    </location>
</feature>
<dbReference type="CAZy" id="GH55">
    <property type="family name" value="Glycoside Hydrolase Family 55"/>
</dbReference>
<evidence type="ECO:0000313" key="6">
    <source>
        <dbReference type="EMBL" id="CBF73421.1"/>
    </source>
</evidence>
<feature type="chain" id="PRO_5010215909" description="Rhamnogalacturonase A/B/Epimerase-like pectate lyase domain-containing protein" evidence="4">
    <location>
        <begin position="22"/>
        <end position="703"/>
    </location>
</feature>
<dbReference type="Pfam" id="PF12708">
    <property type="entry name" value="Pect-lyase_RHGA_epim"/>
    <property type="match status" value="3"/>
</dbReference>
<dbReference type="GeneID" id="2869207"/>
<dbReference type="GO" id="GO:0005576">
    <property type="term" value="C:extracellular region"/>
    <property type="evidence" value="ECO:0007669"/>
    <property type="project" value="UniProtKB-SubCell"/>
</dbReference>
<dbReference type="InParanoid" id="Q5AV11"/>
<protein>
    <recommendedName>
        <fullName evidence="5">Rhamnogalacturonase A/B/Epimerase-like pectate lyase domain-containing protein</fullName>
    </recommendedName>
</protein>
<dbReference type="EMBL" id="BN001302">
    <property type="protein sequence ID" value="CBF73421.1"/>
    <property type="molecule type" value="Genomic_DNA"/>
</dbReference>
<reference evidence="7" key="1">
    <citation type="journal article" date="2005" name="Nature">
        <title>Sequencing of Aspergillus nidulans and comparative analysis with A. fumigatus and A. oryzae.</title>
        <authorList>
            <person name="Galagan J.E."/>
            <person name="Calvo S.E."/>
            <person name="Cuomo C."/>
            <person name="Ma L.J."/>
            <person name="Wortman J.R."/>
            <person name="Batzoglou S."/>
            <person name="Lee S.I."/>
            <person name="Basturkmen M."/>
            <person name="Spevak C.C."/>
            <person name="Clutterbuck J."/>
            <person name="Kapitonov V."/>
            <person name="Jurka J."/>
            <person name="Scazzocchio C."/>
            <person name="Farman M."/>
            <person name="Butler J."/>
            <person name="Purcell S."/>
            <person name="Harris S."/>
            <person name="Braus G.H."/>
            <person name="Draht O."/>
            <person name="Busch S."/>
            <person name="D'Enfert C."/>
            <person name="Bouchier C."/>
            <person name="Goldman G.H."/>
            <person name="Bell-Pedersen D."/>
            <person name="Griffiths-Jones S."/>
            <person name="Doonan J.H."/>
            <person name="Yu J."/>
            <person name="Vienken K."/>
            <person name="Pain A."/>
            <person name="Freitag M."/>
            <person name="Selker E.U."/>
            <person name="Archer D.B."/>
            <person name="Penalva M.A."/>
            <person name="Oakley B.R."/>
            <person name="Momany M."/>
            <person name="Tanaka T."/>
            <person name="Kumagai T."/>
            <person name="Asai K."/>
            <person name="Machida M."/>
            <person name="Nierman W.C."/>
            <person name="Denning D.W."/>
            <person name="Caddick M."/>
            <person name="Hynes M."/>
            <person name="Paoletti M."/>
            <person name="Fischer R."/>
            <person name="Miller B."/>
            <person name="Dyer P."/>
            <person name="Sachs M.S."/>
            <person name="Osmani S.A."/>
            <person name="Birren B.W."/>
        </authorList>
    </citation>
    <scope>NUCLEOTIDE SEQUENCE [LARGE SCALE GENOMIC DNA]</scope>
    <source>
        <strain evidence="7">FGSC A4 / ATCC 38163 / CBS 112.46 / NRRL 194 / M139</strain>
    </source>
</reference>
<evidence type="ECO:0000256" key="1">
    <source>
        <dbReference type="ARBA" id="ARBA00004613"/>
    </source>
</evidence>
<evidence type="ECO:0000256" key="2">
    <source>
        <dbReference type="ARBA" id="ARBA00022525"/>
    </source>
</evidence>
<evidence type="ECO:0000256" key="3">
    <source>
        <dbReference type="ARBA" id="ARBA00022729"/>
    </source>
</evidence>
<dbReference type="KEGG" id="ani:ANIA_07869"/>
<reference evidence="7" key="2">
    <citation type="journal article" date="2009" name="Fungal Genet. Biol.">
        <title>The 2008 update of the Aspergillus nidulans genome annotation: a community effort.</title>
        <authorList>
            <person name="Wortman J.R."/>
            <person name="Gilsenan J.M."/>
            <person name="Joardar V."/>
            <person name="Deegan J."/>
            <person name="Clutterbuck J."/>
            <person name="Andersen M.R."/>
            <person name="Archer D."/>
            <person name="Bencina M."/>
            <person name="Braus G."/>
            <person name="Coutinho P."/>
            <person name="von Dohren H."/>
            <person name="Doonan J."/>
            <person name="Driessen A.J."/>
            <person name="Durek P."/>
            <person name="Espeso E."/>
            <person name="Fekete E."/>
            <person name="Flipphi M."/>
            <person name="Estrada C.G."/>
            <person name="Geysens S."/>
            <person name="Goldman G."/>
            <person name="de Groot P.W."/>
            <person name="Hansen K."/>
            <person name="Harris S.D."/>
            <person name="Heinekamp T."/>
            <person name="Helmstaedt K."/>
            <person name="Henrissat B."/>
            <person name="Hofmann G."/>
            <person name="Homan T."/>
            <person name="Horio T."/>
            <person name="Horiuchi H."/>
            <person name="James S."/>
            <person name="Jones M."/>
            <person name="Karaffa L."/>
            <person name="Karanyi Z."/>
            <person name="Kato M."/>
            <person name="Keller N."/>
            <person name="Kelly D.E."/>
            <person name="Kiel J.A."/>
            <person name="Kim J.M."/>
            <person name="van der Klei I.J."/>
            <person name="Klis F.M."/>
            <person name="Kovalchuk A."/>
            <person name="Krasevec N."/>
            <person name="Kubicek C.P."/>
            <person name="Liu B."/>
            <person name="Maccabe A."/>
            <person name="Meyer V."/>
            <person name="Mirabito P."/>
            <person name="Miskei M."/>
            <person name="Mos M."/>
            <person name="Mullins J."/>
            <person name="Nelson D.R."/>
            <person name="Nielsen J."/>
            <person name="Oakley B.R."/>
            <person name="Osmani S.A."/>
            <person name="Pakula T."/>
            <person name="Paszewski A."/>
            <person name="Paulsen I."/>
            <person name="Pilsyk S."/>
            <person name="Pocsi I."/>
            <person name="Punt P.J."/>
            <person name="Ram A.F."/>
            <person name="Ren Q."/>
            <person name="Robellet X."/>
            <person name="Robson G."/>
            <person name="Seiboth B."/>
            <person name="van Solingen P."/>
            <person name="Specht T."/>
            <person name="Sun J."/>
            <person name="Taheri-Talesh N."/>
            <person name="Takeshita N."/>
            <person name="Ussery D."/>
            <person name="vanKuyk P.A."/>
            <person name="Visser H."/>
            <person name="van de Vondervoort P.J."/>
            <person name="de Vries R.P."/>
            <person name="Walton J."/>
            <person name="Xiang X."/>
            <person name="Xiong Y."/>
            <person name="Zeng A.P."/>
            <person name="Brandt B.W."/>
            <person name="Cornell M.J."/>
            <person name="van den Hondel C.A."/>
            <person name="Visser J."/>
            <person name="Oliver S.G."/>
            <person name="Turner G."/>
        </authorList>
    </citation>
    <scope>GENOME REANNOTATION</scope>
    <source>
        <strain evidence="7">FGSC A4 / ATCC 38163 / CBS 112.46 / NRRL 194 / M139</strain>
    </source>
</reference>
<dbReference type="Proteomes" id="UP000000560">
    <property type="component" value="Chromosome II"/>
</dbReference>
<dbReference type="RefSeq" id="XP_681138.1">
    <property type="nucleotide sequence ID" value="XM_676046.1"/>
</dbReference>
<accession>Q5AV11</accession>
<keyword evidence="2" id="KW-0964">Secreted</keyword>